<evidence type="ECO:0000313" key="5">
    <source>
        <dbReference type="Proteomes" id="UP000198658"/>
    </source>
</evidence>
<dbReference type="InterPro" id="IPR001478">
    <property type="entry name" value="PDZ"/>
</dbReference>
<dbReference type="Pfam" id="PF13180">
    <property type="entry name" value="PDZ_2"/>
    <property type="match status" value="1"/>
</dbReference>
<dbReference type="RefSeq" id="WP_091385669.1">
    <property type="nucleotide sequence ID" value="NZ_FNQO01000001.1"/>
</dbReference>
<dbReference type="SUPFAM" id="SSF50156">
    <property type="entry name" value="PDZ domain-like"/>
    <property type="match status" value="1"/>
</dbReference>
<reference evidence="5" key="1">
    <citation type="submission" date="2016-10" db="EMBL/GenBank/DDBJ databases">
        <authorList>
            <person name="Varghese N."/>
            <person name="Submissions S."/>
        </authorList>
    </citation>
    <scope>NUCLEOTIDE SEQUENCE [LARGE SCALE GENOMIC DNA]</scope>
    <source>
        <strain evidence="5">CGMCC 1.10657</strain>
    </source>
</reference>
<evidence type="ECO:0000313" key="4">
    <source>
        <dbReference type="EMBL" id="SDZ88102.1"/>
    </source>
</evidence>
<keyword evidence="1" id="KW-0175">Coiled coil</keyword>
<dbReference type="AlphaFoldDB" id="A0A1H3WP23"/>
<dbReference type="STRING" id="658218.SAMN05216562_0967"/>
<gene>
    <name evidence="4" type="ORF">SAMN05216562_0967</name>
</gene>
<feature type="region of interest" description="Disordered" evidence="2">
    <location>
        <begin position="93"/>
        <end position="129"/>
    </location>
</feature>
<feature type="domain" description="PDZ" evidence="3">
    <location>
        <begin position="201"/>
        <end position="273"/>
    </location>
</feature>
<dbReference type="OrthoDB" id="5765949at2"/>
<dbReference type="EMBL" id="FNQO01000001">
    <property type="protein sequence ID" value="SDZ88102.1"/>
    <property type="molecule type" value="Genomic_DNA"/>
</dbReference>
<dbReference type="SMART" id="SM00228">
    <property type="entry name" value="PDZ"/>
    <property type="match status" value="1"/>
</dbReference>
<feature type="compositionally biased region" description="Basic and acidic residues" evidence="2">
    <location>
        <begin position="107"/>
        <end position="129"/>
    </location>
</feature>
<accession>A0A1H3WP23</accession>
<protein>
    <submittedName>
        <fullName evidence="4">PDZ domain-containing protein</fullName>
    </submittedName>
</protein>
<organism evidence="4 5">
    <name type="scientific">Microbulbifer marinus</name>
    <dbReference type="NCBI Taxonomy" id="658218"/>
    <lineage>
        <taxon>Bacteria</taxon>
        <taxon>Pseudomonadati</taxon>
        <taxon>Pseudomonadota</taxon>
        <taxon>Gammaproteobacteria</taxon>
        <taxon>Cellvibrionales</taxon>
        <taxon>Microbulbiferaceae</taxon>
        <taxon>Microbulbifer</taxon>
    </lineage>
</organism>
<dbReference type="InterPro" id="IPR036034">
    <property type="entry name" value="PDZ_sf"/>
</dbReference>
<evidence type="ECO:0000256" key="2">
    <source>
        <dbReference type="SAM" id="MobiDB-lite"/>
    </source>
</evidence>
<evidence type="ECO:0000259" key="3">
    <source>
        <dbReference type="SMART" id="SM00228"/>
    </source>
</evidence>
<name>A0A1H3WP23_9GAMM</name>
<feature type="coiled-coil region" evidence="1">
    <location>
        <begin position="51"/>
        <end position="85"/>
    </location>
</feature>
<proteinExistence type="predicted"/>
<sequence>MQKRKTAIIAGSTLLLIFVAYAVSGAFWQSDSVDGKQAARSQLSRLFSNDNGNLEDRIRKLETSLEDANQIQSQLLEVVEELRARLERYAPTQSAEDIRTAALTSSPERHGTEHADRPSRRDRYSGHRDHQLQRLIDAGINPDRAEFILDKQERFQYEHMQLSYQYRHVKDKSSAEAERLRRQLDRYSHPRKYFEHELGEQEFELYLEANGGRQEMRIDRVVSDTPASGAGLQAGDKIISYNGERVFHMGDLRTQVYKVAPGKTVAIEVQREGSSSREVIYVPSGPLGIQG</sequence>
<evidence type="ECO:0000256" key="1">
    <source>
        <dbReference type="SAM" id="Coils"/>
    </source>
</evidence>
<dbReference type="Proteomes" id="UP000198658">
    <property type="component" value="Unassembled WGS sequence"/>
</dbReference>
<keyword evidence="5" id="KW-1185">Reference proteome</keyword>
<dbReference type="Gene3D" id="2.30.42.10">
    <property type="match status" value="1"/>
</dbReference>